<dbReference type="GO" id="GO:0070566">
    <property type="term" value="F:adenylyltransferase activity"/>
    <property type="evidence" value="ECO:0007669"/>
    <property type="project" value="TreeGrafter"/>
</dbReference>
<reference evidence="3" key="1">
    <citation type="submission" date="2022-08" db="EMBL/GenBank/DDBJ databases">
        <title>Nisaea acidiphila sp. nov., isolated from a marine algal debris and emended description of the genus Nisaea Urios et al. 2008.</title>
        <authorList>
            <person name="Kwon K."/>
        </authorList>
    </citation>
    <scope>NUCLEOTIDE SEQUENCE</scope>
    <source>
        <strain evidence="3">MEBiC11861</strain>
    </source>
</reference>
<dbReference type="Gene3D" id="3.30.300.30">
    <property type="match status" value="1"/>
</dbReference>
<dbReference type="KEGG" id="naci:NUH88_13450"/>
<keyword evidence="4" id="KW-1185">Reference proteome</keyword>
<dbReference type="PANTHER" id="PTHR22754:SF32">
    <property type="entry name" value="DISCO-INTERACTING PROTEIN 2"/>
    <property type="match status" value="1"/>
</dbReference>
<dbReference type="GO" id="GO:0006633">
    <property type="term" value="P:fatty acid biosynthetic process"/>
    <property type="evidence" value="ECO:0007669"/>
    <property type="project" value="TreeGrafter"/>
</dbReference>
<dbReference type="GO" id="GO:0005886">
    <property type="term" value="C:plasma membrane"/>
    <property type="evidence" value="ECO:0007669"/>
    <property type="project" value="TreeGrafter"/>
</dbReference>
<feature type="domain" description="AMP-dependent synthetase/ligase" evidence="2">
    <location>
        <begin position="38"/>
        <end position="401"/>
    </location>
</feature>
<dbReference type="AlphaFoldDB" id="A0A9J7AL88"/>
<protein>
    <submittedName>
        <fullName evidence="3">AMP-binding protein</fullName>
    </submittedName>
</protein>
<organism evidence="3 4">
    <name type="scientific">Nisaea acidiphila</name>
    <dbReference type="NCBI Taxonomy" id="1862145"/>
    <lineage>
        <taxon>Bacteria</taxon>
        <taxon>Pseudomonadati</taxon>
        <taxon>Pseudomonadota</taxon>
        <taxon>Alphaproteobacteria</taxon>
        <taxon>Rhodospirillales</taxon>
        <taxon>Thalassobaculaceae</taxon>
        <taxon>Nisaea</taxon>
    </lineage>
</organism>
<dbReference type="Proteomes" id="UP001060336">
    <property type="component" value="Chromosome"/>
</dbReference>
<dbReference type="InterPro" id="IPR000873">
    <property type="entry name" value="AMP-dep_synth/lig_dom"/>
</dbReference>
<accession>A0A9J7AL88</accession>
<dbReference type="InterPro" id="IPR045851">
    <property type="entry name" value="AMP-bd_C_sf"/>
</dbReference>
<evidence type="ECO:0000259" key="2">
    <source>
        <dbReference type="Pfam" id="PF00501"/>
    </source>
</evidence>
<dbReference type="Gene3D" id="3.40.50.12780">
    <property type="entry name" value="N-terminal domain of ligase-like"/>
    <property type="match status" value="1"/>
</dbReference>
<dbReference type="InterPro" id="IPR036736">
    <property type="entry name" value="ACP-like_sf"/>
</dbReference>
<proteinExistence type="inferred from homology"/>
<dbReference type="Gene3D" id="1.10.1200.10">
    <property type="entry name" value="ACP-like"/>
    <property type="match status" value="1"/>
</dbReference>
<dbReference type="RefSeq" id="WP_257766926.1">
    <property type="nucleotide sequence ID" value="NZ_CP102480.1"/>
</dbReference>
<sequence>MRIEETVRAQIQANFGARGTQPFFNIIDSKNIPHPFDYRGFTLGAARAATVMKERGIGIGDHVLICMSHQTALFLSILGVIHAGGVPVVLTPPNPKISHEDYAEMISKLVAELQPSLTIVDEGTNPYVSRFNLNTLSASAVVSAGSKTPIGFQERHGDAPILIQYSSGTTGLKKGVEISETALLEQVSRYSAAIGLDEASSICSWLPLYHDMGLICCFWTPLLTAVPTTHMSPFDWLAHPEWFLRRIEESKATHIWLPNFAYSYMARWYKPALHGTFDLSSLRMITNCSEPVTHAAQQAFIDAFANCGISERQLHSCYAMAETTFAMTTTRPDVPQQRTHLDPGSFSIGEPVSDGDAVFVSSGVPIADTEFRVVGNDDKALEDGHFGSIQVRSPSLMSGYYKMRRSMSDDLVDGFFATGDLGVIRDGHLFVTGRKDDMIIAYGANYDPVTIEEALWDLEGVIPGRGAAIGVSLSDPATSDIVILLETHLSAPDEIADLVKRVKNKILSRFNFIPAVVETLPHMALKKSSSGKISRKSARKIFFEMRETDGDVTVDTSLPLDAAIAAFLRNRLKITNEQIEGGSMLSSGLLDSLAIVDLILFLEERIGKSVPSPLEVGFDKFESISSIRQLAERIEAGDFAESLVVSDGTEMAKDKVRLLQKTPDIYRSFTLSSSNFKVLSAQDLDHGDNKFFNFYLGGASLPDYFAAVGFFLDTITQPIDTLVIGLDIDRIAGFLDVPCAAAADVPELSKHLSQYLGAIDYDFLKRREENIRQRRLNLIRFGAVDDDMKEVLQQNGDSHFIRNGAQIAKYQYSEHELKSGISAYFNRLSGSRKIGDEHVRVRFEQFRNKVNGRCRRILFVIPPYHPQLFKQTRSNRDVILEINRLSGIINELFAGTATVIDLRDVTPFGGDPEDFLDATHGGPTNGVLAARIIRAYLERERATA</sequence>
<evidence type="ECO:0000313" key="3">
    <source>
        <dbReference type="EMBL" id="UUX48419.1"/>
    </source>
</evidence>
<comment type="similarity">
    <text evidence="1">Belongs to the ATP-dependent AMP-binding enzyme family.</text>
</comment>
<gene>
    <name evidence="3" type="ORF">NUH88_13450</name>
</gene>
<dbReference type="InterPro" id="IPR042099">
    <property type="entry name" value="ANL_N_sf"/>
</dbReference>
<name>A0A9J7AL88_9PROT</name>
<evidence type="ECO:0000256" key="1">
    <source>
        <dbReference type="ARBA" id="ARBA00006432"/>
    </source>
</evidence>
<dbReference type="Pfam" id="PF00501">
    <property type="entry name" value="AMP-binding"/>
    <property type="match status" value="1"/>
</dbReference>
<dbReference type="EMBL" id="CP102480">
    <property type="protein sequence ID" value="UUX48419.1"/>
    <property type="molecule type" value="Genomic_DNA"/>
</dbReference>
<dbReference type="PANTHER" id="PTHR22754">
    <property type="entry name" value="DISCO-INTERACTING PROTEIN 2 DIP2 -RELATED"/>
    <property type="match status" value="1"/>
</dbReference>
<evidence type="ECO:0000313" key="4">
    <source>
        <dbReference type="Proteomes" id="UP001060336"/>
    </source>
</evidence>
<dbReference type="SUPFAM" id="SSF56801">
    <property type="entry name" value="Acetyl-CoA synthetase-like"/>
    <property type="match status" value="1"/>
</dbReference>